<keyword evidence="6" id="KW-0680">Restriction system</keyword>
<evidence type="ECO:0000256" key="3">
    <source>
        <dbReference type="ARBA" id="ARBA00022603"/>
    </source>
</evidence>
<dbReference type="GO" id="GO:0032259">
    <property type="term" value="P:methylation"/>
    <property type="evidence" value="ECO:0007669"/>
    <property type="project" value="UniProtKB-KW"/>
</dbReference>
<dbReference type="RefSeq" id="WP_123182510.1">
    <property type="nucleotide sequence ID" value="NZ_RHGB01000010.1"/>
</dbReference>
<evidence type="ECO:0000259" key="9">
    <source>
        <dbReference type="Pfam" id="PF02384"/>
    </source>
</evidence>
<feature type="domain" description="N6 adenine-specific DNA methyltransferase N-terminal" evidence="10">
    <location>
        <begin position="10"/>
        <end position="123"/>
    </location>
</feature>
<evidence type="ECO:0000256" key="7">
    <source>
        <dbReference type="ARBA" id="ARBA00047942"/>
    </source>
</evidence>
<dbReference type="Proteomes" id="UP000274695">
    <property type="component" value="Unassembled WGS sequence"/>
</dbReference>
<comment type="caution">
    <text evidence="11">The sequence shown here is derived from an EMBL/GenBank/DDBJ whole genome shotgun (WGS) entry which is preliminary data.</text>
</comment>
<dbReference type="Gene3D" id="3.40.50.150">
    <property type="entry name" value="Vaccinia Virus protein VP39"/>
    <property type="match status" value="1"/>
</dbReference>
<dbReference type="InterPro" id="IPR038333">
    <property type="entry name" value="T1MK-like_N_sf"/>
</dbReference>
<dbReference type="Pfam" id="PF02384">
    <property type="entry name" value="N6_Mtase"/>
    <property type="match status" value="1"/>
</dbReference>
<dbReference type="EMBL" id="RHGB01000010">
    <property type="protein sequence ID" value="RNL63443.1"/>
    <property type="molecule type" value="Genomic_DNA"/>
</dbReference>
<keyword evidence="8" id="KW-0175">Coiled coil</keyword>
<dbReference type="InterPro" id="IPR029063">
    <property type="entry name" value="SAM-dependent_MTases_sf"/>
</dbReference>
<dbReference type="InterPro" id="IPR004546">
    <property type="entry name" value="Restrct_endonuc_T1M"/>
</dbReference>
<organism evidence="11 12">
    <name type="scientific">Zhongshania marina</name>
    <dbReference type="NCBI Taxonomy" id="2304603"/>
    <lineage>
        <taxon>Bacteria</taxon>
        <taxon>Pseudomonadati</taxon>
        <taxon>Pseudomonadota</taxon>
        <taxon>Gammaproteobacteria</taxon>
        <taxon>Cellvibrionales</taxon>
        <taxon>Spongiibacteraceae</taxon>
        <taxon>Zhongshania</taxon>
    </lineage>
</organism>
<dbReference type="Gene3D" id="1.20.1260.30">
    <property type="match status" value="2"/>
</dbReference>
<sequence length="815" mass="90758">MAIKKTELYSSLWASCDELRGGMDASQYKDYVLTFLFLKYVSDKYLNDPKAMIVVPEGCRFDDMVALKGDKEIGEKLNIVLEGIAKKNELPWLANKDNDFNDEERLGKGKEMVDRLSKLVGIFEGLDFGGNNAQGDDLLGDAYEYLMRNFATESGKSKGQFYTPAEVSRILAKVVGITKDTQPSQTVYDPTCGSGSLLLKAADEAGNGMSIYGQEKDVATTALCRMNMILHNNADAEIAPGGHSTIAEPEFKEGNQSLKLFDFAVANPPFSFKAWNSGMARDDSGTDLYRRFEYGEPPEKNGDYAFLLHILKSLKSTGKAAVILPHGVLFRGNAEAGIRRNLIKQGYIKGIIGLPANLFYGTGIPACIIVIDKAGAKARLDNPGSGIFMVDASKGFMKDGPKNRLRSQDIHKIVDVFNNQFEEAAYSRMVPFAQIEANDYNLNIPRYIDSSAAEDLHDLSAHLQGGIPNRDIEALGPYWDVFPTLRKTLFASDREGYSRALVEASEVKATILAHSEFKQFADLSIKLFHQWKDQAKLPEISQGDLPKDVINRISEDLLQAYTKAPLLDRYDMYQIIMDYWSETMQDDVYFITQDGWAMANSLRELIVKKGEKLKEAPDLIINKAKYKAELIPPALLVNRFFAEEQAAIDELQAALDAGTHELEAYLEEHAVEGGLLEDAMNDSGKVNKGSVAARLKQASDAEEVAALKTTKQLLEEEAANKKAVKEAQEALDKQVFKKYPKLTEADNKTLVVDDKWLATLQANIISEIERVTQQLANRVKTLEERYTEPLPVLSQNIEVLSAKVDEHLKKMGLQW</sequence>
<keyword evidence="5" id="KW-0949">S-adenosyl-L-methionine</keyword>
<dbReference type="GO" id="GO:0009007">
    <property type="term" value="F:site-specific DNA-methyltransferase (adenine-specific) activity"/>
    <property type="evidence" value="ECO:0007669"/>
    <property type="project" value="UniProtKB-EC"/>
</dbReference>
<evidence type="ECO:0000259" key="10">
    <source>
        <dbReference type="Pfam" id="PF12161"/>
    </source>
</evidence>
<keyword evidence="12" id="KW-1185">Reference proteome</keyword>
<evidence type="ECO:0000256" key="2">
    <source>
        <dbReference type="ARBA" id="ARBA00011900"/>
    </source>
</evidence>
<evidence type="ECO:0000256" key="4">
    <source>
        <dbReference type="ARBA" id="ARBA00022679"/>
    </source>
</evidence>
<evidence type="ECO:0000256" key="1">
    <source>
        <dbReference type="ARBA" id="ARBA00006594"/>
    </source>
</evidence>
<dbReference type="EC" id="2.1.1.72" evidence="2"/>
<protein>
    <recommendedName>
        <fullName evidence="2">site-specific DNA-methyltransferase (adenine-specific)</fullName>
        <ecNumber evidence="2">2.1.1.72</ecNumber>
    </recommendedName>
</protein>
<dbReference type="InterPro" id="IPR003356">
    <property type="entry name" value="DNA_methylase_A-5"/>
</dbReference>
<feature type="domain" description="DNA methylase adenine-specific" evidence="9">
    <location>
        <begin position="136"/>
        <end position="455"/>
    </location>
</feature>
<feature type="coiled-coil region" evidence="8">
    <location>
        <begin position="704"/>
        <end position="734"/>
    </location>
</feature>
<evidence type="ECO:0000256" key="5">
    <source>
        <dbReference type="ARBA" id="ARBA00022691"/>
    </source>
</evidence>
<comment type="similarity">
    <text evidence="1">Belongs to the N(4)/N(6)-methyltransferase family.</text>
</comment>
<evidence type="ECO:0000313" key="12">
    <source>
        <dbReference type="Proteomes" id="UP000274695"/>
    </source>
</evidence>
<evidence type="ECO:0000313" key="11">
    <source>
        <dbReference type="EMBL" id="RNL63443.1"/>
    </source>
</evidence>
<comment type="catalytic activity">
    <reaction evidence="7">
        <text>a 2'-deoxyadenosine in DNA + S-adenosyl-L-methionine = an N(6)-methyl-2'-deoxyadenosine in DNA + S-adenosyl-L-homocysteine + H(+)</text>
        <dbReference type="Rhea" id="RHEA:15197"/>
        <dbReference type="Rhea" id="RHEA-COMP:12418"/>
        <dbReference type="Rhea" id="RHEA-COMP:12419"/>
        <dbReference type="ChEBI" id="CHEBI:15378"/>
        <dbReference type="ChEBI" id="CHEBI:57856"/>
        <dbReference type="ChEBI" id="CHEBI:59789"/>
        <dbReference type="ChEBI" id="CHEBI:90615"/>
        <dbReference type="ChEBI" id="CHEBI:90616"/>
        <dbReference type="EC" id="2.1.1.72"/>
    </reaction>
</comment>
<evidence type="ECO:0000256" key="6">
    <source>
        <dbReference type="ARBA" id="ARBA00022747"/>
    </source>
</evidence>
<reference evidence="11 12" key="1">
    <citation type="submission" date="2018-10" db="EMBL/GenBank/DDBJ databases">
        <title>Draft genome sequence of Zhongshania sp. DSW25-10.</title>
        <authorList>
            <person name="Oh J."/>
        </authorList>
    </citation>
    <scope>NUCLEOTIDE SEQUENCE [LARGE SCALE GENOMIC DNA]</scope>
    <source>
        <strain evidence="11 12">DSW25-10</strain>
    </source>
</reference>
<evidence type="ECO:0000256" key="8">
    <source>
        <dbReference type="SAM" id="Coils"/>
    </source>
</evidence>
<accession>A0ABX9W419</accession>
<dbReference type="InterPro" id="IPR051537">
    <property type="entry name" value="DNA_Adenine_Mtase"/>
</dbReference>
<gene>
    <name evidence="11" type="ORF">D0911_10030</name>
</gene>
<dbReference type="NCBIfam" id="TIGR00497">
    <property type="entry name" value="hsdM"/>
    <property type="match status" value="1"/>
</dbReference>
<dbReference type="InterPro" id="IPR022749">
    <property type="entry name" value="D12N6_MeTrfase_N"/>
</dbReference>
<dbReference type="Pfam" id="PF12161">
    <property type="entry name" value="HsdM_N"/>
    <property type="match status" value="1"/>
</dbReference>
<keyword evidence="4 11" id="KW-0808">Transferase</keyword>
<dbReference type="PRINTS" id="PR00507">
    <property type="entry name" value="N12N6MTFRASE"/>
</dbReference>
<keyword evidence="3 11" id="KW-0489">Methyltransferase</keyword>
<dbReference type="SUPFAM" id="SSF53335">
    <property type="entry name" value="S-adenosyl-L-methionine-dependent methyltransferases"/>
    <property type="match status" value="1"/>
</dbReference>
<dbReference type="PANTHER" id="PTHR42933:SF3">
    <property type="entry name" value="TYPE I RESTRICTION ENZYME MJAVIII METHYLASE SUBUNIT"/>
    <property type="match status" value="1"/>
</dbReference>
<name>A0ABX9W419_9GAMM</name>
<dbReference type="PANTHER" id="PTHR42933">
    <property type="entry name" value="SLR6095 PROTEIN"/>
    <property type="match status" value="1"/>
</dbReference>
<proteinExistence type="inferred from homology"/>